<dbReference type="InterPro" id="IPR006665">
    <property type="entry name" value="OmpA-like"/>
</dbReference>
<keyword evidence="2 4" id="KW-0472">Membrane</keyword>
<dbReference type="InterPro" id="IPR050330">
    <property type="entry name" value="Bact_OuterMem_StrucFunc"/>
</dbReference>
<dbReference type="SUPFAM" id="SSF103088">
    <property type="entry name" value="OmpA-like"/>
    <property type="match status" value="1"/>
</dbReference>
<evidence type="ECO:0000313" key="7">
    <source>
        <dbReference type="EMBL" id="TKC65226.1"/>
    </source>
</evidence>
<dbReference type="Pfam" id="PF00691">
    <property type="entry name" value="OmpA"/>
    <property type="match status" value="1"/>
</dbReference>
<sequence>MKRSITRKMSSKTFQIVLITSLLSLACQGVKGQYVLNEADQQYRAGNYSQAVELYNQAYKQKKSTHSTQQLADSYRELRNYKQAESWYAKLAGMAEPQTLNVFYYAQALRNNSKYTEARAQYLRFAALDSKVSRDELAVWISSCDSALLWMKDPKLVSLKNEGGINTDHSDWGASFYKDGLLFTSDRAGDQKVKKDNAFLKFDNRDFIDSKKYGRTGNPYLRLYQSIGDSVQAFPLAAGNELHVGPASISSDGTELFYTITRELNKQERKKQKGSGTISLNTELYSSRLVDGQWQPGTAFRYNNITQWSVGDPYLSRDGSQLYFVSDKPGGFGGMDIYVCQRAAGRWTDAVNLGPSVNTSGNERTPVIGQDGQLYFSSDGLMGMGGLDIYRVRVQDGRTSEVLNMGYPLNSPQDDLAFNFKAPGQGYLSSDREGGKGSDDIYSFVLHKKMQLQLEGYVRSKATQAVLRDAIVTLTDKATATRLRTQTDAQGRYGFILDSASVYDITAEKTNFRMVSAEAVDTKGLAANTTLRRDLLLEPIELNREVRINNILYDFDKWTIRPDAYAELDKLVQVLKSNPTLWIELGSHTDSRGGVAYNRKLSQRRAESVVNYLKGRGIEPHRLKAIGYGQSRLLNKCSVGVACTEAEHQLNRRTEFTIVEQ</sequence>
<proteinExistence type="predicted"/>
<evidence type="ECO:0000256" key="5">
    <source>
        <dbReference type="SAM" id="SignalP"/>
    </source>
</evidence>
<dbReference type="PROSITE" id="PS51123">
    <property type="entry name" value="OMPA_2"/>
    <property type="match status" value="1"/>
</dbReference>
<dbReference type="Gene3D" id="2.60.40.1120">
    <property type="entry name" value="Carboxypeptidase-like, regulatory domain"/>
    <property type="match status" value="1"/>
</dbReference>
<protein>
    <submittedName>
        <fullName evidence="7">Flagellar motor protein MotB</fullName>
    </submittedName>
</protein>
<organism evidence="7 8">
    <name type="scientific">Pedobacter hiemivivus</name>
    <dbReference type="NCBI Taxonomy" id="2530454"/>
    <lineage>
        <taxon>Bacteria</taxon>
        <taxon>Pseudomonadati</taxon>
        <taxon>Bacteroidota</taxon>
        <taxon>Sphingobacteriia</taxon>
        <taxon>Sphingobacteriales</taxon>
        <taxon>Sphingobacteriaceae</taxon>
        <taxon>Pedobacter</taxon>
    </lineage>
</organism>
<gene>
    <name evidence="7" type="ORF">FBD94_01345</name>
</gene>
<evidence type="ECO:0000256" key="2">
    <source>
        <dbReference type="ARBA" id="ARBA00023136"/>
    </source>
</evidence>
<dbReference type="PANTHER" id="PTHR30329:SF21">
    <property type="entry name" value="LIPOPROTEIN YIAD-RELATED"/>
    <property type="match status" value="1"/>
</dbReference>
<comment type="subcellular location">
    <subcellularLocation>
        <location evidence="1">Cell outer membrane</location>
    </subcellularLocation>
</comment>
<dbReference type="Gene3D" id="1.25.40.10">
    <property type="entry name" value="Tetratricopeptide repeat domain"/>
    <property type="match status" value="1"/>
</dbReference>
<dbReference type="SUPFAM" id="SSF49464">
    <property type="entry name" value="Carboxypeptidase regulatory domain-like"/>
    <property type="match status" value="1"/>
</dbReference>
<keyword evidence="3" id="KW-0998">Cell outer membrane</keyword>
<dbReference type="EMBL" id="SWDX01000001">
    <property type="protein sequence ID" value="TKC65226.1"/>
    <property type="molecule type" value="Genomic_DNA"/>
</dbReference>
<dbReference type="RefSeq" id="WP_136878824.1">
    <property type="nucleotide sequence ID" value="NZ_SWDX01000001.1"/>
</dbReference>
<keyword evidence="7" id="KW-0966">Cell projection</keyword>
<dbReference type="SUPFAM" id="SSF82171">
    <property type="entry name" value="DPP6 N-terminal domain-like"/>
    <property type="match status" value="1"/>
</dbReference>
<dbReference type="Gene3D" id="3.30.1330.60">
    <property type="entry name" value="OmpA-like domain"/>
    <property type="match status" value="1"/>
</dbReference>
<feature type="chain" id="PRO_5020290376" evidence="5">
    <location>
        <begin position="27"/>
        <end position="661"/>
    </location>
</feature>
<dbReference type="PROSITE" id="PS51257">
    <property type="entry name" value="PROKAR_LIPOPROTEIN"/>
    <property type="match status" value="1"/>
</dbReference>
<dbReference type="AlphaFoldDB" id="A0A4V5PH19"/>
<evidence type="ECO:0000256" key="4">
    <source>
        <dbReference type="PROSITE-ProRule" id="PRU00473"/>
    </source>
</evidence>
<dbReference type="InterPro" id="IPR011042">
    <property type="entry name" value="6-blade_b-propeller_TolB-like"/>
</dbReference>
<dbReference type="Gene3D" id="2.120.10.30">
    <property type="entry name" value="TolB, C-terminal domain"/>
    <property type="match status" value="1"/>
</dbReference>
<dbReference type="InterPro" id="IPR006664">
    <property type="entry name" value="OMP_bac"/>
</dbReference>
<evidence type="ECO:0000256" key="3">
    <source>
        <dbReference type="ARBA" id="ARBA00023237"/>
    </source>
</evidence>
<dbReference type="InterPro" id="IPR011659">
    <property type="entry name" value="WD40"/>
</dbReference>
<dbReference type="InterPro" id="IPR011990">
    <property type="entry name" value="TPR-like_helical_dom_sf"/>
</dbReference>
<name>A0A4V5PH19_9SPHI</name>
<comment type="caution">
    <text evidence="7">The sequence shown here is derived from an EMBL/GenBank/DDBJ whole genome shotgun (WGS) entry which is preliminary data.</text>
</comment>
<evidence type="ECO:0000259" key="6">
    <source>
        <dbReference type="PROSITE" id="PS51123"/>
    </source>
</evidence>
<dbReference type="InterPro" id="IPR008969">
    <property type="entry name" value="CarboxyPept-like_regulatory"/>
</dbReference>
<dbReference type="PANTHER" id="PTHR30329">
    <property type="entry name" value="STATOR ELEMENT OF FLAGELLAR MOTOR COMPLEX"/>
    <property type="match status" value="1"/>
</dbReference>
<dbReference type="CDD" id="cd07185">
    <property type="entry name" value="OmpA_C-like"/>
    <property type="match status" value="1"/>
</dbReference>
<evidence type="ECO:0000256" key="1">
    <source>
        <dbReference type="ARBA" id="ARBA00004442"/>
    </source>
</evidence>
<keyword evidence="7" id="KW-0282">Flagellum</keyword>
<feature type="domain" description="OmpA-like" evidence="6">
    <location>
        <begin position="540"/>
        <end position="661"/>
    </location>
</feature>
<dbReference type="Proteomes" id="UP000309594">
    <property type="component" value="Unassembled WGS sequence"/>
</dbReference>
<feature type="signal peptide" evidence="5">
    <location>
        <begin position="1"/>
        <end position="26"/>
    </location>
</feature>
<keyword evidence="7" id="KW-0969">Cilium</keyword>
<dbReference type="PRINTS" id="PR01021">
    <property type="entry name" value="OMPADOMAIN"/>
</dbReference>
<keyword evidence="5" id="KW-0732">Signal</keyword>
<evidence type="ECO:0000313" key="8">
    <source>
        <dbReference type="Proteomes" id="UP000309594"/>
    </source>
</evidence>
<accession>A0A4V5PH19</accession>
<reference evidence="7 8" key="1">
    <citation type="submission" date="2019-04" db="EMBL/GenBank/DDBJ databases">
        <title>Pedobacter sp. RP-1-16 sp. nov., isolated from Arctic soil.</title>
        <authorList>
            <person name="Dahal R.H."/>
            <person name="Kim D.-U."/>
        </authorList>
    </citation>
    <scope>NUCLEOTIDE SEQUENCE [LARGE SCALE GENOMIC DNA]</scope>
    <source>
        <strain evidence="7 8">RP-1-16</strain>
    </source>
</reference>
<dbReference type="InterPro" id="IPR036737">
    <property type="entry name" value="OmpA-like_sf"/>
</dbReference>
<dbReference type="Pfam" id="PF07676">
    <property type="entry name" value="PD40"/>
    <property type="match status" value="2"/>
</dbReference>
<dbReference type="SUPFAM" id="SSF48452">
    <property type="entry name" value="TPR-like"/>
    <property type="match status" value="1"/>
</dbReference>
<dbReference type="GO" id="GO:0009279">
    <property type="term" value="C:cell outer membrane"/>
    <property type="evidence" value="ECO:0007669"/>
    <property type="project" value="UniProtKB-SubCell"/>
</dbReference>
<dbReference type="Pfam" id="PF13620">
    <property type="entry name" value="CarboxypepD_reg"/>
    <property type="match status" value="1"/>
</dbReference>